<reference evidence="2" key="1">
    <citation type="submission" date="2013-12" db="EMBL/GenBank/DDBJ databases">
        <title>The Genome Sequence of Aphanomyces invadans NJM9701.</title>
        <authorList>
            <consortium name="The Broad Institute Genomics Platform"/>
            <person name="Russ C."/>
            <person name="Tyler B."/>
            <person name="van West P."/>
            <person name="Dieguez-Uribeondo J."/>
            <person name="Young S.K."/>
            <person name="Zeng Q."/>
            <person name="Gargeya S."/>
            <person name="Fitzgerald M."/>
            <person name="Abouelleil A."/>
            <person name="Alvarado L."/>
            <person name="Chapman S.B."/>
            <person name="Gainer-Dewar J."/>
            <person name="Goldberg J."/>
            <person name="Griggs A."/>
            <person name="Gujja S."/>
            <person name="Hansen M."/>
            <person name="Howarth C."/>
            <person name="Imamovic A."/>
            <person name="Ireland A."/>
            <person name="Larimer J."/>
            <person name="McCowan C."/>
            <person name="Murphy C."/>
            <person name="Pearson M."/>
            <person name="Poon T.W."/>
            <person name="Priest M."/>
            <person name="Roberts A."/>
            <person name="Saif S."/>
            <person name="Shea T."/>
            <person name="Sykes S."/>
            <person name="Wortman J."/>
            <person name="Nusbaum C."/>
            <person name="Birren B."/>
        </authorList>
    </citation>
    <scope>NUCLEOTIDE SEQUENCE [LARGE SCALE GENOMIC DNA]</scope>
    <source>
        <strain evidence="2">NJM9701</strain>
    </source>
</reference>
<name>A0A024TMD4_9STRA</name>
<protein>
    <recommendedName>
        <fullName evidence="3">Endonuclease/exonuclease/phosphatase domain-containing protein</fullName>
    </recommendedName>
</protein>
<evidence type="ECO:0000256" key="1">
    <source>
        <dbReference type="SAM" id="MobiDB-lite"/>
    </source>
</evidence>
<evidence type="ECO:0000313" key="2">
    <source>
        <dbReference type="EMBL" id="ETV94781.1"/>
    </source>
</evidence>
<feature type="region of interest" description="Disordered" evidence="1">
    <location>
        <begin position="91"/>
        <end position="116"/>
    </location>
</feature>
<dbReference type="VEuPathDB" id="FungiDB:H310_11737"/>
<dbReference type="RefSeq" id="XP_008876726.1">
    <property type="nucleotide sequence ID" value="XM_008878504.1"/>
</dbReference>
<accession>A0A024TMD4</accession>
<dbReference type="EMBL" id="KI913984">
    <property type="protein sequence ID" value="ETV94781.1"/>
    <property type="molecule type" value="Genomic_DNA"/>
</dbReference>
<dbReference type="AlphaFoldDB" id="A0A024TMD4"/>
<sequence>MTSEQAHVVKHAKANPDMTLDALCSWAYRTLRLPSQPSTSAMSRAVYAPVQSTDRAAFFDSLPRDFPDDSVHVVMGDLNVPLDLYLDTERQHHDSKNVKPTALTALIAPSRSSQPQ</sequence>
<dbReference type="OrthoDB" id="73616at2759"/>
<organism evidence="2">
    <name type="scientific">Aphanomyces invadans</name>
    <dbReference type="NCBI Taxonomy" id="157072"/>
    <lineage>
        <taxon>Eukaryota</taxon>
        <taxon>Sar</taxon>
        <taxon>Stramenopiles</taxon>
        <taxon>Oomycota</taxon>
        <taxon>Saprolegniomycetes</taxon>
        <taxon>Saprolegniales</taxon>
        <taxon>Verrucalvaceae</taxon>
        <taxon>Aphanomyces</taxon>
    </lineage>
</organism>
<proteinExistence type="predicted"/>
<gene>
    <name evidence="2" type="ORF">H310_11737</name>
</gene>
<evidence type="ECO:0008006" key="3">
    <source>
        <dbReference type="Google" id="ProtNLM"/>
    </source>
</evidence>
<dbReference type="GeneID" id="20088787"/>